<protein>
    <submittedName>
        <fullName evidence="1">Uncharacterized protein</fullName>
    </submittedName>
</protein>
<dbReference type="AlphaFoldDB" id="A0A133QQF2"/>
<gene>
    <name evidence="1" type="ORF">HMPREF3226_00065</name>
</gene>
<keyword evidence="2" id="KW-1185">Reference proteome</keyword>
<proteinExistence type="predicted"/>
<comment type="caution">
    <text evidence="1">The sequence shown here is derived from an EMBL/GenBank/DDBJ whole genome shotgun (WGS) entry which is preliminary data.</text>
</comment>
<dbReference type="EMBL" id="LRQG01000002">
    <property type="protein sequence ID" value="KXA45098.1"/>
    <property type="molecule type" value="Genomic_DNA"/>
</dbReference>
<sequence length="100" mass="11368">MRLLPFHLAIAHLLHCERSSIASQKLSDWDIVMKIFYKQSASPPMPFSALLKELPTIGVPFAKSLQLGLHTYVAKNTEQKKRGYANKRHTLAILLSIFNH</sequence>
<dbReference type="STRING" id="28128.HMPREF3226_00065"/>
<dbReference type="PATRIC" id="fig|28128.5.peg.63"/>
<evidence type="ECO:0000313" key="1">
    <source>
        <dbReference type="EMBL" id="KXA45098.1"/>
    </source>
</evidence>
<organism evidence="1 2">
    <name type="scientific">Prevotella corporis</name>
    <dbReference type="NCBI Taxonomy" id="28128"/>
    <lineage>
        <taxon>Bacteria</taxon>
        <taxon>Pseudomonadati</taxon>
        <taxon>Bacteroidota</taxon>
        <taxon>Bacteroidia</taxon>
        <taxon>Bacteroidales</taxon>
        <taxon>Prevotellaceae</taxon>
        <taxon>Prevotella</taxon>
    </lineage>
</organism>
<dbReference type="Proteomes" id="UP000070533">
    <property type="component" value="Unassembled WGS sequence"/>
</dbReference>
<reference evidence="2" key="1">
    <citation type="submission" date="2016-01" db="EMBL/GenBank/DDBJ databases">
        <authorList>
            <person name="Mitreva M."/>
            <person name="Pepin K.H."/>
            <person name="Mihindukulasuriya K.A."/>
            <person name="Fulton R."/>
            <person name="Fronick C."/>
            <person name="O'Laughlin M."/>
            <person name="Miner T."/>
            <person name="Herter B."/>
            <person name="Rosa B.A."/>
            <person name="Cordes M."/>
            <person name="Tomlinson C."/>
            <person name="Wollam A."/>
            <person name="Palsikar V.B."/>
            <person name="Mardis E.R."/>
            <person name="Wilson R.K."/>
        </authorList>
    </citation>
    <scope>NUCLEOTIDE SEQUENCE [LARGE SCALE GENOMIC DNA]</scope>
    <source>
        <strain evidence="2">MJR7716</strain>
    </source>
</reference>
<evidence type="ECO:0000313" key="2">
    <source>
        <dbReference type="Proteomes" id="UP000070533"/>
    </source>
</evidence>
<name>A0A133QQF2_9BACT</name>
<accession>A0A133QQF2</accession>